<dbReference type="EMBL" id="MHOP01000006">
    <property type="protein sequence ID" value="OGZ66350.1"/>
    <property type="molecule type" value="Genomic_DNA"/>
</dbReference>
<dbReference type="Proteomes" id="UP000178774">
    <property type="component" value="Unassembled WGS sequence"/>
</dbReference>
<evidence type="ECO:0000313" key="1">
    <source>
        <dbReference type="EMBL" id="OGZ66350.1"/>
    </source>
</evidence>
<dbReference type="AlphaFoldDB" id="A0A1G2HVW1"/>
<evidence type="ECO:0000313" key="2">
    <source>
        <dbReference type="Proteomes" id="UP000178774"/>
    </source>
</evidence>
<gene>
    <name evidence="1" type="ORF">A2822_04800</name>
</gene>
<reference evidence="1 2" key="1">
    <citation type="journal article" date="2016" name="Nat. Commun.">
        <title>Thousands of microbial genomes shed light on interconnected biogeochemical processes in an aquifer system.</title>
        <authorList>
            <person name="Anantharaman K."/>
            <person name="Brown C.T."/>
            <person name="Hug L.A."/>
            <person name="Sharon I."/>
            <person name="Castelle C.J."/>
            <person name="Probst A.J."/>
            <person name="Thomas B.C."/>
            <person name="Singh A."/>
            <person name="Wilkins M.J."/>
            <person name="Karaoz U."/>
            <person name="Brodie E.L."/>
            <person name="Williams K.H."/>
            <person name="Hubbard S.S."/>
            <person name="Banfield J.F."/>
        </authorList>
    </citation>
    <scope>NUCLEOTIDE SEQUENCE [LARGE SCALE GENOMIC DNA]</scope>
</reference>
<comment type="caution">
    <text evidence="1">The sequence shown here is derived from an EMBL/GenBank/DDBJ whole genome shotgun (WGS) entry which is preliminary data.</text>
</comment>
<accession>A0A1G2HVW1</accession>
<protein>
    <submittedName>
        <fullName evidence="1">Uncharacterized protein</fullName>
    </submittedName>
</protein>
<name>A0A1G2HVW1_9BACT</name>
<proteinExistence type="predicted"/>
<organism evidence="1 2">
    <name type="scientific">Candidatus Staskawiczbacteria bacterium RIFCSPHIGHO2_01_FULL_41_41</name>
    <dbReference type="NCBI Taxonomy" id="1802203"/>
    <lineage>
        <taxon>Bacteria</taxon>
        <taxon>Candidatus Staskawicziibacteriota</taxon>
    </lineage>
</organism>
<sequence length="111" mass="12752">MGERMREKESYNVEKVETTLRNAKDLVHDLEVYLAGVKFMEGEDETPDKVDPDGFGAYMRNDAHAQEVKQEDSFGTRLGHLMAEVHDAAIKIQKGMTDKQRKRFVESYEGK</sequence>